<feature type="non-terminal residue" evidence="5">
    <location>
        <position position="1"/>
    </location>
</feature>
<dbReference type="PANTHER" id="PTHR43775:SF51">
    <property type="entry name" value="INACTIVE PHENOLPHTHIOCEROL SYNTHESIS POLYKETIDE SYNTHASE TYPE I PKS1-RELATED"/>
    <property type="match status" value="1"/>
</dbReference>
<evidence type="ECO:0000256" key="2">
    <source>
        <dbReference type="ARBA" id="ARBA00022553"/>
    </source>
</evidence>
<dbReference type="PROSITE" id="PS00012">
    <property type="entry name" value="PHOSPHOPANTETHEINE"/>
    <property type="match status" value="1"/>
</dbReference>
<proteinExistence type="predicted"/>
<feature type="domain" description="Carrier" evidence="4">
    <location>
        <begin position="1"/>
        <end position="61"/>
    </location>
</feature>
<dbReference type="OrthoDB" id="9778690at2"/>
<dbReference type="GO" id="GO:0006633">
    <property type="term" value="P:fatty acid biosynthetic process"/>
    <property type="evidence" value="ECO:0007669"/>
    <property type="project" value="TreeGrafter"/>
</dbReference>
<evidence type="ECO:0000313" key="6">
    <source>
        <dbReference type="Proteomes" id="UP000240542"/>
    </source>
</evidence>
<evidence type="ECO:0000256" key="1">
    <source>
        <dbReference type="ARBA" id="ARBA00022450"/>
    </source>
</evidence>
<sequence length="136" mass="14831">GHETPHTITPDHPFTELGFDSLTAIELRNRLRAATGLALPPTLLFDYPSTGALAEYILRELAPETESSAHQITQVLDQLQELLNEMNTEETDSSPITAKMRAMLNVLETGGSSSAPKKEIQGADAEELFDLIDKGL</sequence>
<evidence type="ECO:0000259" key="4">
    <source>
        <dbReference type="PROSITE" id="PS50075"/>
    </source>
</evidence>
<gene>
    <name evidence="5" type="ORF">CLV63_1711</name>
</gene>
<keyword evidence="1" id="KW-0596">Phosphopantetheine</keyword>
<protein>
    <submittedName>
        <fullName evidence="5">Phosphopantetheine binding protein</fullName>
    </submittedName>
</protein>
<dbReference type="Gene3D" id="1.10.1200.10">
    <property type="entry name" value="ACP-like"/>
    <property type="match status" value="1"/>
</dbReference>
<dbReference type="Proteomes" id="UP000240542">
    <property type="component" value="Unassembled WGS sequence"/>
</dbReference>
<keyword evidence="2" id="KW-0597">Phosphoprotein</keyword>
<dbReference type="SMART" id="SM00823">
    <property type="entry name" value="PKS_PP"/>
    <property type="match status" value="1"/>
</dbReference>
<dbReference type="AlphaFoldDB" id="A0A2P8C563"/>
<organism evidence="5 6">
    <name type="scientific">Murinocardiopsis flavida</name>
    <dbReference type="NCBI Taxonomy" id="645275"/>
    <lineage>
        <taxon>Bacteria</taxon>
        <taxon>Bacillati</taxon>
        <taxon>Actinomycetota</taxon>
        <taxon>Actinomycetes</taxon>
        <taxon>Streptosporangiales</taxon>
        <taxon>Nocardiopsidaceae</taxon>
        <taxon>Murinocardiopsis</taxon>
    </lineage>
</organism>
<dbReference type="InterPro" id="IPR020806">
    <property type="entry name" value="PKS_PP-bd"/>
</dbReference>
<name>A0A2P8C563_9ACTN</name>
<comment type="caution">
    <text evidence="5">The sequence shown here is derived from an EMBL/GenBank/DDBJ whole genome shotgun (WGS) entry which is preliminary data.</text>
</comment>
<evidence type="ECO:0000313" key="5">
    <source>
        <dbReference type="EMBL" id="PSK80107.1"/>
    </source>
</evidence>
<dbReference type="InterPro" id="IPR050091">
    <property type="entry name" value="PKS_NRPS_Biosynth_Enz"/>
</dbReference>
<dbReference type="PROSITE" id="PS50075">
    <property type="entry name" value="CARRIER"/>
    <property type="match status" value="1"/>
</dbReference>
<keyword evidence="3" id="KW-0808">Transferase</keyword>
<dbReference type="RefSeq" id="WP_146165745.1">
    <property type="nucleotide sequence ID" value="NZ_PYGA01000071.1"/>
</dbReference>
<dbReference type="EMBL" id="PYGA01000071">
    <property type="protein sequence ID" value="PSK80107.1"/>
    <property type="molecule type" value="Genomic_DNA"/>
</dbReference>
<dbReference type="SUPFAM" id="SSF47336">
    <property type="entry name" value="ACP-like"/>
    <property type="match status" value="1"/>
</dbReference>
<dbReference type="SMART" id="SM01294">
    <property type="entry name" value="PKS_PP_betabranch"/>
    <property type="match status" value="1"/>
</dbReference>
<dbReference type="InterPro" id="IPR009081">
    <property type="entry name" value="PP-bd_ACP"/>
</dbReference>
<dbReference type="PANTHER" id="PTHR43775">
    <property type="entry name" value="FATTY ACID SYNTHASE"/>
    <property type="match status" value="1"/>
</dbReference>
<dbReference type="GO" id="GO:0004312">
    <property type="term" value="F:fatty acid synthase activity"/>
    <property type="evidence" value="ECO:0007669"/>
    <property type="project" value="TreeGrafter"/>
</dbReference>
<dbReference type="Pfam" id="PF00550">
    <property type="entry name" value="PP-binding"/>
    <property type="match status" value="1"/>
</dbReference>
<dbReference type="InterPro" id="IPR006162">
    <property type="entry name" value="Ppantetheine_attach_site"/>
</dbReference>
<reference evidence="5 6" key="1">
    <citation type="submission" date="2018-03" db="EMBL/GenBank/DDBJ databases">
        <title>Genomic Encyclopedia of Archaeal and Bacterial Type Strains, Phase II (KMG-II): from individual species to whole genera.</title>
        <authorList>
            <person name="Goeker M."/>
        </authorList>
    </citation>
    <scope>NUCLEOTIDE SEQUENCE [LARGE SCALE GENOMIC DNA]</scope>
    <source>
        <strain evidence="5 6">DSM 45312</strain>
    </source>
</reference>
<dbReference type="InterPro" id="IPR036736">
    <property type="entry name" value="ACP-like_sf"/>
</dbReference>
<dbReference type="GO" id="GO:0031177">
    <property type="term" value="F:phosphopantetheine binding"/>
    <property type="evidence" value="ECO:0007669"/>
    <property type="project" value="InterPro"/>
</dbReference>
<accession>A0A2P8C563</accession>
<keyword evidence="6" id="KW-1185">Reference proteome</keyword>
<evidence type="ECO:0000256" key="3">
    <source>
        <dbReference type="ARBA" id="ARBA00022679"/>
    </source>
</evidence>